<accession>A0A369B8C3</accession>
<gene>
    <name evidence="2" type="ORF">DFP94_108134</name>
</gene>
<proteinExistence type="predicted"/>
<feature type="domain" description="Xylose isomerase-like TIM barrel" evidence="1">
    <location>
        <begin position="24"/>
        <end position="273"/>
    </location>
</feature>
<dbReference type="SUPFAM" id="SSF51658">
    <property type="entry name" value="Xylose isomerase-like"/>
    <property type="match status" value="1"/>
</dbReference>
<evidence type="ECO:0000259" key="1">
    <source>
        <dbReference type="Pfam" id="PF01261"/>
    </source>
</evidence>
<dbReference type="Proteomes" id="UP000253090">
    <property type="component" value="Unassembled WGS sequence"/>
</dbReference>
<protein>
    <submittedName>
        <fullName evidence="2">Protein FrlC</fullName>
    </submittedName>
</protein>
<organism evidence="2 3">
    <name type="scientific">Fontibacillus phaseoli</name>
    <dbReference type="NCBI Taxonomy" id="1416533"/>
    <lineage>
        <taxon>Bacteria</taxon>
        <taxon>Bacillati</taxon>
        <taxon>Bacillota</taxon>
        <taxon>Bacilli</taxon>
        <taxon>Bacillales</taxon>
        <taxon>Paenibacillaceae</taxon>
        <taxon>Fontibacillus</taxon>
    </lineage>
</organism>
<dbReference type="Pfam" id="PF01261">
    <property type="entry name" value="AP_endonuc_2"/>
    <property type="match status" value="1"/>
</dbReference>
<keyword evidence="3" id="KW-1185">Reference proteome</keyword>
<name>A0A369B8C3_9BACL</name>
<reference evidence="2 3" key="1">
    <citation type="submission" date="2018-07" db="EMBL/GenBank/DDBJ databases">
        <title>Genomic Encyclopedia of Type Strains, Phase III (KMG-III): the genomes of soil and plant-associated and newly described type strains.</title>
        <authorList>
            <person name="Whitman W."/>
        </authorList>
    </citation>
    <scope>NUCLEOTIDE SEQUENCE [LARGE SCALE GENOMIC DNA]</scope>
    <source>
        <strain evidence="2 3">CECT 8333</strain>
    </source>
</reference>
<dbReference type="InterPro" id="IPR036237">
    <property type="entry name" value="Xyl_isomerase-like_sf"/>
</dbReference>
<dbReference type="RefSeq" id="WP_114497869.1">
    <property type="nucleotide sequence ID" value="NZ_QPJW01000008.1"/>
</dbReference>
<evidence type="ECO:0000313" key="3">
    <source>
        <dbReference type="Proteomes" id="UP000253090"/>
    </source>
</evidence>
<dbReference type="AlphaFoldDB" id="A0A369B8C3"/>
<dbReference type="InterPro" id="IPR013022">
    <property type="entry name" value="Xyl_isomerase-like_TIM-brl"/>
</dbReference>
<evidence type="ECO:0000313" key="2">
    <source>
        <dbReference type="EMBL" id="RCX17773.1"/>
    </source>
</evidence>
<dbReference type="EMBL" id="QPJW01000008">
    <property type="protein sequence ID" value="RCX17773.1"/>
    <property type="molecule type" value="Genomic_DNA"/>
</dbReference>
<sequence>MIQLSQVAAANYHYKRYSLDYFLDSVAGLGFRNIELWASGPHFHLDYFTMEDVKQLNKKIKERGLKVICLTPEQYVYPVSISHPDPEYRKQSVEFFRRHIEAASLLECDKVLVTTGIAYLDADEAEAWKWCRESLSEICKTAEKEGVFLPIEAFTSYTTQVFNSAAHIAKMIQEVGSPNLKGLADTDVMATTGKDTIHDFIRELGDDLDHVHFVDGNPGGHLVPGEGRLNMAEALKALNDIDYKGYLGLELLDRRYILDPDKAMKDSLAWFEKHLEGN</sequence>
<dbReference type="InterPro" id="IPR050312">
    <property type="entry name" value="IolE/XylAMocC-like"/>
</dbReference>
<dbReference type="PANTHER" id="PTHR12110:SF21">
    <property type="entry name" value="XYLOSE ISOMERASE-LIKE TIM BARREL DOMAIN-CONTAINING PROTEIN"/>
    <property type="match status" value="1"/>
</dbReference>
<dbReference type="PANTHER" id="PTHR12110">
    <property type="entry name" value="HYDROXYPYRUVATE ISOMERASE"/>
    <property type="match status" value="1"/>
</dbReference>
<dbReference type="Gene3D" id="3.20.20.150">
    <property type="entry name" value="Divalent-metal-dependent TIM barrel enzymes"/>
    <property type="match status" value="1"/>
</dbReference>
<comment type="caution">
    <text evidence="2">The sequence shown here is derived from an EMBL/GenBank/DDBJ whole genome shotgun (WGS) entry which is preliminary data.</text>
</comment>
<dbReference type="OrthoDB" id="9814946at2"/>